<dbReference type="InterPro" id="IPR013797">
    <property type="entry name" value="Maltooligo_trehalose_synth_4"/>
</dbReference>
<dbReference type="Proteomes" id="UP001143347">
    <property type="component" value="Unassembled WGS sequence"/>
</dbReference>
<dbReference type="GO" id="GO:0030980">
    <property type="term" value="P:alpha-glucan catabolic process"/>
    <property type="evidence" value="ECO:0007669"/>
    <property type="project" value="TreeGrafter"/>
</dbReference>
<dbReference type="InterPro" id="IPR017853">
    <property type="entry name" value="GH"/>
</dbReference>
<dbReference type="SUPFAM" id="SSF51445">
    <property type="entry name" value="(Trans)glycosidases"/>
    <property type="match status" value="1"/>
</dbReference>
<keyword evidence="3" id="KW-1185">Reference proteome</keyword>
<evidence type="ECO:0000259" key="1">
    <source>
        <dbReference type="SMART" id="SM00642"/>
    </source>
</evidence>
<accession>A0A9X3I4E8</accession>
<dbReference type="NCBIfam" id="TIGR02401">
    <property type="entry name" value="trehalose_TreY"/>
    <property type="match status" value="1"/>
</dbReference>
<dbReference type="AlphaFoldDB" id="A0A9X3I4E8"/>
<dbReference type="RefSeq" id="WP_266061019.1">
    <property type="nucleotide sequence ID" value="NZ_JAPKFM010000005.1"/>
</dbReference>
<dbReference type="Gene3D" id="1.10.10.470">
    <property type="entry name" value="Maltooligosyl trehalose synthase, domain 4"/>
    <property type="match status" value="1"/>
</dbReference>
<dbReference type="PANTHER" id="PTHR10357">
    <property type="entry name" value="ALPHA-AMYLASE FAMILY MEMBER"/>
    <property type="match status" value="1"/>
</dbReference>
<comment type="caution">
    <text evidence="2">The sequence shown here is derived from an EMBL/GenBank/DDBJ whole genome shotgun (WGS) entry which is preliminary data.</text>
</comment>
<dbReference type="Gene3D" id="1.10.150.200">
    <property type="entry name" value="Maltooligosyl trehalose synthase, domain 3"/>
    <property type="match status" value="1"/>
</dbReference>
<dbReference type="CDD" id="cd11336">
    <property type="entry name" value="AmyAc_MTSase"/>
    <property type="match status" value="1"/>
</dbReference>
<organism evidence="2 3">
    <name type="scientific">Gordonia aquimaris</name>
    <dbReference type="NCBI Taxonomy" id="2984863"/>
    <lineage>
        <taxon>Bacteria</taxon>
        <taxon>Bacillati</taxon>
        <taxon>Actinomycetota</taxon>
        <taxon>Actinomycetes</taxon>
        <taxon>Mycobacteriales</taxon>
        <taxon>Gordoniaceae</taxon>
        <taxon>Gordonia</taxon>
    </lineage>
</organism>
<dbReference type="GO" id="GO:0005992">
    <property type="term" value="P:trehalose biosynthetic process"/>
    <property type="evidence" value="ECO:0007669"/>
    <property type="project" value="TreeGrafter"/>
</dbReference>
<dbReference type="PANTHER" id="PTHR10357:SF216">
    <property type="entry name" value="MALTOOLIGOSYL TREHALOSE SYNTHASE-RELATED"/>
    <property type="match status" value="1"/>
</dbReference>
<sequence length="781" mass="84769">MATPSPPGVGGQREPVATYRIQLTPDFGFADVIGILDHLVSLGISHVYLSPIGRATAGSTHGYDWVPPPAVSPTLGGLDGLRELRAAARTAGLGLIVDIVPNHTGVADVTQNPWFSDLLRYGSGSRYASWFDVDFSTANGADGKIALPVLAADGDLSPLTVSDGHLHYYDHAFPITPGSAAAGNPIDVHERQHYRLVPWNSGLIGYRRFFTVNELAGLRQEEPAVYAATHDWLLDLIDEDLIDGVRVDHPDGLWDPQSYLRRLRSDVGERRLLYIEKILAPDEPLEPSLPVDGTTGYDQLRIIDGVFTAPSGIVELGEIHERITGQPGDSDWLHRTERARKLATLREMFPTEHRRLVRAITHSDPSADAAAVADATAELIAELGVYRADYPALRSRLERVASAIAVRIPRLAEALELVVRATASPGAATSRLAQTCGAVTAKSVEDSLFYRTARLVSAQEVGGDPADPAVSIRDFHAHNIRRGTQWPWAMTTTATHDTKRGEDVRARIAILTQVPERWSMVVSDLWKMAPPPDDLTGYFLLQNIIGVWPVQGPVDDILRTRITDYATKAAREAGLHTTWTEVNEEFESDLAEWIIAITTGTAAQTISALVTEITPSWQSETLGRKLIALLGPGVGDIYQGTQWWDDSLVDPDNRRPVDHNRSTEHPKTHLIQAALRARTAHPTAFGAGGDYTPIHADGRGADHVIAFARGASGRAEVIVIATRLTHSLSDTGRAATTLTLPTGRWEDVLGPAPGRTIDGGVPTALTELATFHGVALLTRTD</sequence>
<name>A0A9X3I4E8_9ACTN</name>
<dbReference type="Pfam" id="PF00128">
    <property type="entry name" value="Alpha-amylase"/>
    <property type="match status" value="1"/>
</dbReference>
<proteinExistence type="predicted"/>
<dbReference type="EMBL" id="JAPKFM010000005">
    <property type="protein sequence ID" value="MCX2963915.1"/>
    <property type="molecule type" value="Genomic_DNA"/>
</dbReference>
<dbReference type="InterPro" id="IPR006047">
    <property type="entry name" value="GH13_cat_dom"/>
</dbReference>
<protein>
    <submittedName>
        <fullName evidence="2">Malto-oligosyltrehalose synthase</fullName>
    </submittedName>
</protein>
<dbReference type="SMART" id="SM00642">
    <property type="entry name" value="Aamy"/>
    <property type="match status" value="1"/>
</dbReference>
<dbReference type="Gene3D" id="3.20.20.80">
    <property type="entry name" value="Glycosidases"/>
    <property type="match status" value="1"/>
</dbReference>
<dbReference type="Gene3D" id="3.30.1590.10">
    <property type="entry name" value="Maltooligosyl trehalose synthase, domain 2"/>
    <property type="match status" value="1"/>
</dbReference>
<gene>
    <name evidence="2" type="primary">treY</name>
    <name evidence="2" type="ORF">OSB52_07375</name>
</gene>
<reference evidence="2" key="1">
    <citation type="submission" date="2022-10" db="EMBL/GenBank/DDBJ databases">
        <title>WGS of marine actinomycetes from Thailand.</title>
        <authorList>
            <person name="Thawai C."/>
        </authorList>
    </citation>
    <scope>NUCLEOTIDE SEQUENCE</scope>
    <source>
        <strain evidence="2">SW21</strain>
    </source>
</reference>
<evidence type="ECO:0000313" key="3">
    <source>
        <dbReference type="Proteomes" id="UP001143347"/>
    </source>
</evidence>
<feature type="domain" description="Glycosyl hydrolase family 13 catalytic" evidence="1">
    <location>
        <begin position="22"/>
        <end position="678"/>
    </location>
</feature>
<dbReference type="InterPro" id="IPR012767">
    <property type="entry name" value="Trehalose_TreY"/>
</dbReference>
<dbReference type="GO" id="GO:0047470">
    <property type="term" value="F:(1,4)-alpha-D-glucan 1-alpha-D-glucosylmutase activity"/>
    <property type="evidence" value="ECO:0007669"/>
    <property type="project" value="TreeGrafter"/>
</dbReference>
<evidence type="ECO:0000313" key="2">
    <source>
        <dbReference type="EMBL" id="MCX2963915.1"/>
    </source>
</evidence>